<evidence type="ECO:0000313" key="3">
    <source>
        <dbReference type="Proteomes" id="UP001205843"/>
    </source>
</evidence>
<keyword evidence="1" id="KW-0812">Transmembrane</keyword>
<keyword evidence="3" id="KW-1185">Reference proteome</keyword>
<keyword evidence="1" id="KW-1133">Transmembrane helix</keyword>
<accession>A0AAE3G0X9</accession>
<comment type="caution">
    <text evidence="2">The sequence shown here is derived from an EMBL/GenBank/DDBJ whole genome shotgun (WGS) entry which is preliminary data.</text>
</comment>
<keyword evidence="1" id="KW-0472">Membrane</keyword>
<gene>
    <name evidence="2" type="ORF">J2T57_000592</name>
</gene>
<proteinExistence type="predicted"/>
<dbReference type="AlphaFoldDB" id="A0AAE3G0X9"/>
<evidence type="ECO:0000313" key="2">
    <source>
        <dbReference type="EMBL" id="MCP1673500.1"/>
    </source>
</evidence>
<reference evidence="2" key="1">
    <citation type="submission" date="2022-03" db="EMBL/GenBank/DDBJ databases">
        <title>Genomic Encyclopedia of Type Strains, Phase III (KMG-III): the genomes of soil and plant-associated and newly described type strains.</title>
        <authorList>
            <person name="Whitman W."/>
        </authorList>
    </citation>
    <scope>NUCLEOTIDE SEQUENCE</scope>
    <source>
        <strain evidence="2">ANL 6-2</strain>
    </source>
</reference>
<feature type="transmembrane region" description="Helical" evidence="1">
    <location>
        <begin position="6"/>
        <end position="28"/>
    </location>
</feature>
<name>A0AAE3G0X9_9GAMM</name>
<sequence>MSGGEIMVIGKLILTFGGLLAFAIWELYKLKK</sequence>
<protein>
    <submittedName>
        <fullName evidence="2">Uncharacterized protein</fullName>
    </submittedName>
</protein>
<dbReference type="Proteomes" id="UP001205843">
    <property type="component" value="Unassembled WGS sequence"/>
</dbReference>
<evidence type="ECO:0000256" key="1">
    <source>
        <dbReference type="SAM" id="Phobius"/>
    </source>
</evidence>
<dbReference type="EMBL" id="JALJXV010000001">
    <property type="protein sequence ID" value="MCP1673500.1"/>
    <property type="molecule type" value="Genomic_DNA"/>
</dbReference>
<organism evidence="2 3">
    <name type="scientific">Natronocella acetinitrilica</name>
    <dbReference type="NCBI Taxonomy" id="414046"/>
    <lineage>
        <taxon>Bacteria</taxon>
        <taxon>Pseudomonadati</taxon>
        <taxon>Pseudomonadota</taxon>
        <taxon>Gammaproteobacteria</taxon>
        <taxon>Chromatiales</taxon>
        <taxon>Ectothiorhodospiraceae</taxon>
        <taxon>Natronocella</taxon>
    </lineage>
</organism>